<feature type="region of interest" description="Disordered" evidence="1">
    <location>
        <begin position="78"/>
        <end position="98"/>
    </location>
</feature>
<gene>
    <name evidence="2" type="ORF">g.46985</name>
</gene>
<feature type="compositionally biased region" description="Basic and acidic residues" evidence="1">
    <location>
        <begin position="33"/>
        <end position="43"/>
    </location>
</feature>
<name>A0A146MB01_LYGHE</name>
<proteinExistence type="predicted"/>
<evidence type="ECO:0000313" key="2">
    <source>
        <dbReference type="EMBL" id="JAQ16425.1"/>
    </source>
</evidence>
<reference evidence="2" key="1">
    <citation type="journal article" date="2016" name="Gigascience">
        <title>De novo construction of an expanded transcriptome assembly for the western tarnished plant bug, Lygus hesperus.</title>
        <authorList>
            <person name="Tassone E.E."/>
            <person name="Geib S.M."/>
            <person name="Hall B."/>
            <person name="Fabrick J.A."/>
            <person name="Brent C.S."/>
            <person name="Hull J.J."/>
        </authorList>
    </citation>
    <scope>NUCLEOTIDE SEQUENCE</scope>
</reference>
<organism evidence="2">
    <name type="scientific">Lygus hesperus</name>
    <name type="common">Western plant bug</name>
    <dbReference type="NCBI Taxonomy" id="30085"/>
    <lineage>
        <taxon>Eukaryota</taxon>
        <taxon>Metazoa</taxon>
        <taxon>Ecdysozoa</taxon>
        <taxon>Arthropoda</taxon>
        <taxon>Hexapoda</taxon>
        <taxon>Insecta</taxon>
        <taxon>Pterygota</taxon>
        <taxon>Neoptera</taxon>
        <taxon>Paraneoptera</taxon>
        <taxon>Hemiptera</taxon>
        <taxon>Heteroptera</taxon>
        <taxon>Panheteroptera</taxon>
        <taxon>Cimicomorpha</taxon>
        <taxon>Miridae</taxon>
        <taxon>Mirini</taxon>
        <taxon>Lygus</taxon>
    </lineage>
</organism>
<accession>A0A146MB01</accession>
<protein>
    <submittedName>
        <fullName evidence="2">Uncharacterized protein</fullName>
    </submittedName>
</protein>
<sequence>MFRARLDRRSRRDLVDISPQRRYYDDEEDDYEKEPRFSRTRSDRELEGYRRFSYHRSRSPMGRSGRHIHREWIATDPDRESGRPLIRPRSQSDLDRELRRRRPNVDLDCVSRRPVSWDLEADSEPEGVSDYDSCYDGPSPPRLTEVTPVGDPPIVGDPLVVKGDPTTGSDPPIGLAQSSQSSDFAGFTPPAGGEVAEKEHTDAGLDQGFLQALGKDPTAPPPALPRLHESIAGRWNHHLLNGLPSEVFDSLHATYVVPENLPALHPPILNPEIDSSIGTTHKSVDAKYVKLQRQCA</sequence>
<evidence type="ECO:0000256" key="1">
    <source>
        <dbReference type="SAM" id="MobiDB-lite"/>
    </source>
</evidence>
<feature type="region of interest" description="Disordered" evidence="1">
    <location>
        <begin position="17"/>
        <end position="43"/>
    </location>
</feature>
<dbReference type="EMBL" id="GDHC01002204">
    <property type="protein sequence ID" value="JAQ16425.1"/>
    <property type="molecule type" value="Transcribed_RNA"/>
</dbReference>
<feature type="non-terminal residue" evidence="2">
    <location>
        <position position="296"/>
    </location>
</feature>
<dbReference type="AlphaFoldDB" id="A0A146MB01"/>